<accession>A0A010QB42</accession>
<dbReference type="PROSITE" id="PS00518">
    <property type="entry name" value="ZF_RING_1"/>
    <property type="match status" value="1"/>
</dbReference>
<evidence type="ECO:0000256" key="13">
    <source>
        <dbReference type="ARBA" id="ARBA00022833"/>
    </source>
</evidence>
<keyword evidence="10 18" id="KW-0883">Thioether bond</keyword>
<dbReference type="PANTHER" id="PTHR45626:SF11">
    <property type="entry name" value="FAMILY HELICASE, PUTATIVE (AFU_ORTHOLOGUE AFUA_5G06590)-RELATED"/>
    <property type="match status" value="1"/>
</dbReference>
<dbReference type="CDD" id="cd18793">
    <property type="entry name" value="SF2_C_SNF"/>
    <property type="match status" value="1"/>
</dbReference>
<comment type="catalytic activity">
    <reaction evidence="1">
        <text>L-cysteine + O2 = 3-sulfino-L-alanine + H(+)</text>
        <dbReference type="Rhea" id="RHEA:20441"/>
        <dbReference type="ChEBI" id="CHEBI:15378"/>
        <dbReference type="ChEBI" id="CHEBI:15379"/>
        <dbReference type="ChEBI" id="CHEBI:35235"/>
        <dbReference type="ChEBI" id="CHEBI:61085"/>
        <dbReference type="EC" id="1.13.11.20"/>
    </reaction>
</comment>
<evidence type="ECO:0000256" key="17">
    <source>
        <dbReference type="ARBA" id="ARBA00070673"/>
    </source>
</evidence>
<evidence type="ECO:0000259" key="23">
    <source>
        <dbReference type="PROSITE" id="PS50089"/>
    </source>
</evidence>
<dbReference type="EMBL" id="JARH01001029">
    <property type="protein sequence ID" value="EXF73925.1"/>
    <property type="molecule type" value="Genomic_DNA"/>
</dbReference>
<dbReference type="Gene3D" id="3.40.50.300">
    <property type="entry name" value="P-loop containing nucleotide triphosphate hydrolases"/>
    <property type="match status" value="1"/>
</dbReference>
<dbReference type="GO" id="GO:0005634">
    <property type="term" value="C:nucleus"/>
    <property type="evidence" value="ECO:0007669"/>
    <property type="project" value="UniProtKB-SubCell"/>
</dbReference>
<feature type="domain" description="Helicase C-terminal" evidence="25">
    <location>
        <begin position="997"/>
        <end position="1157"/>
    </location>
</feature>
<feature type="binding site" evidence="19">
    <location>
        <position position="160"/>
    </location>
    <ligand>
        <name>Fe cation</name>
        <dbReference type="ChEBI" id="CHEBI:24875"/>
        <note>catalytic</note>
    </ligand>
</feature>
<dbReference type="Gene3D" id="3.30.70.2330">
    <property type="match status" value="1"/>
</dbReference>
<dbReference type="PANTHER" id="PTHR45626">
    <property type="entry name" value="TRANSCRIPTION TERMINATION FACTOR 2-RELATED"/>
    <property type="match status" value="1"/>
</dbReference>
<dbReference type="KEGG" id="cfj:CFIO01_10349"/>
<dbReference type="SMART" id="SM00910">
    <property type="entry name" value="HIRAN"/>
    <property type="match status" value="1"/>
</dbReference>
<dbReference type="GO" id="GO:0017172">
    <property type="term" value="F:cysteine dioxygenase activity"/>
    <property type="evidence" value="ECO:0007669"/>
    <property type="project" value="UniProtKB-EC"/>
</dbReference>
<dbReference type="STRING" id="1445577.A0A010QB42"/>
<evidence type="ECO:0000256" key="12">
    <source>
        <dbReference type="ARBA" id="ARBA00022806"/>
    </source>
</evidence>
<dbReference type="GO" id="GO:0006281">
    <property type="term" value="P:DNA repair"/>
    <property type="evidence" value="ECO:0007669"/>
    <property type="project" value="TreeGrafter"/>
</dbReference>
<dbReference type="Pfam" id="PF08797">
    <property type="entry name" value="HIRAN"/>
    <property type="match status" value="1"/>
</dbReference>
<evidence type="ECO:0000313" key="27">
    <source>
        <dbReference type="Proteomes" id="UP000020467"/>
    </source>
</evidence>
<dbReference type="eggNOG" id="KOG1001">
    <property type="taxonomic scope" value="Eukaryota"/>
</dbReference>
<evidence type="ECO:0000256" key="5">
    <source>
        <dbReference type="ARBA" id="ARBA00007025"/>
    </source>
</evidence>
<comment type="subcellular location">
    <subcellularLocation>
        <location evidence="3">Nucleus</location>
    </subcellularLocation>
</comment>
<feature type="domain" description="Helicase ATP-binding" evidence="24">
    <location>
        <begin position="604"/>
        <end position="770"/>
    </location>
</feature>
<dbReference type="InterPro" id="IPR014001">
    <property type="entry name" value="Helicase_ATP-bd"/>
</dbReference>
<dbReference type="PROSITE" id="PS51192">
    <property type="entry name" value="HELICASE_ATP_BIND_1"/>
    <property type="match status" value="1"/>
</dbReference>
<dbReference type="AlphaFoldDB" id="A0A010QB42"/>
<evidence type="ECO:0000259" key="24">
    <source>
        <dbReference type="PROSITE" id="PS51192"/>
    </source>
</evidence>
<evidence type="ECO:0000313" key="26">
    <source>
        <dbReference type="EMBL" id="EXF73925.1"/>
    </source>
</evidence>
<keyword evidence="15" id="KW-0223">Dioxygenase</keyword>
<dbReference type="Pfam" id="PF00271">
    <property type="entry name" value="Helicase_C"/>
    <property type="match status" value="1"/>
</dbReference>
<dbReference type="InterPro" id="IPR013083">
    <property type="entry name" value="Znf_RING/FYVE/PHD"/>
</dbReference>
<feature type="coiled-coil region" evidence="21">
    <location>
        <begin position="464"/>
        <end position="491"/>
    </location>
</feature>
<keyword evidence="11" id="KW-0378">Hydrolase</keyword>
<dbReference type="Gene3D" id="2.60.120.10">
    <property type="entry name" value="Jelly Rolls"/>
    <property type="match status" value="1"/>
</dbReference>
<dbReference type="GO" id="GO:0004386">
    <property type="term" value="F:helicase activity"/>
    <property type="evidence" value="ECO:0007669"/>
    <property type="project" value="UniProtKB-KW"/>
</dbReference>
<evidence type="ECO:0000256" key="9">
    <source>
        <dbReference type="ARBA" id="ARBA00022771"/>
    </source>
</evidence>
<evidence type="ECO:0000256" key="14">
    <source>
        <dbReference type="ARBA" id="ARBA00022840"/>
    </source>
</evidence>
<reference evidence="26 27" key="1">
    <citation type="submission" date="2014-02" db="EMBL/GenBank/DDBJ databases">
        <title>The genome sequence of Colletotrichum fioriniae PJ7.</title>
        <authorList>
            <person name="Baroncelli R."/>
            <person name="Thon M.R."/>
        </authorList>
    </citation>
    <scope>NUCLEOTIDE SEQUENCE [LARGE SCALE GENOMIC DNA]</scope>
    <source>
        <strain evidence="26 27">PJ7</strain>
    </source>
</reference>
<dbReference type="InterPro" id="IPR001650">
    <property type="entry name" value="Helicase_C-like"/>
</dbReference>
<comment type="similarity">
    <text evidence="4">Belongs to the cysteine dioxygenase family.</text>
</comment>
<evidence type="ECO:0000256" key="4">
    <source>
        <dbReference type="ARBA" id="ARBA00006622"/>
    </source>
</evidence>
<name>A0A010QB42_9PEZI</name>
<dbReference type="InterPro" id="IPR001841">
    <property type="entry name" value="Znf_RING"/>
</dbReference>
<keyword evidence="19" id="KW-0408">Iron</keyword>
<dbReference type="InterPro" id="IPR011051">
    <property type="entry name" value="RmlC_Cupin_sf"/>
</dbReference>
<evidence type="ECO:0000256" key="16">
    <source>
        <dbReference type="ARBA" id="ARBA00023242"/>
    </source>
</evidence>
<dbReference type="eggNOG" id="KOG4064">
    <property type="taxonomic scope" value="Eukaryota"/>
</dbReference>
<dbReference type="InterPro" id="IPR014905">
    <property type="entry name" value="HIRAN"/>
</dbReference>
<keyword evidence="14" id="KW-0067">ATP-binding</keyword>
<dbReference type="SMART" id="SM00490">
    <property type="entry name" value="HELICc"/>
    <property type="match status" value="1"/>
</dbReference>
<keyword evidence="27" id="KW-1185">Reference proteome</keyword>
<dbReference type="InterPro" id="IPR010300">
    <property type="entry name" value="CDO_1"/>
</dbReference>
<comment type="caution">
    <text evidence="26">The sequence shown here is derived from an EMBL/GenBank/DDBJ whole genome shotgun (WGS) entry which is preliminary data.</text>
</comment>
<dbReference type="GO" id="GO:0008270">
    <property type="term" value="F:zinc ion binding"/>
    <property type="evidence" value="ECO:0007669"/>
    <property type="project" value="UniProtKB-KW"/>
</dbReference>
<organism evidence="26 27">
    <name type="scientific">Colletotrichum fioriniae PJ7</name>
    <dbReference type="NCBI Taxonomy" id="1445577"/>
    <lineage>
        <taxon>Eukaryota</taxon>
        <taxon>Fungi</taxon>
        <taxon>Dikarya</taxon>
        <taxon>Ascomycota</taxon>
        <taxon>Pezizomycotina</taxon>
        <taxon>Sordariomycetes</taxon>
        <taxon>Hypocreomycetidae</taxon>
        <taxon>Glomerellales</taxon>
        <taxon>Glomerellaceae</taxon>
        <taxon>Colletotrichum</taxon>
        <taxon>Colletotrichum acutatum species complex</taxon>
    </lineage>
</organism>
<evidence type="ECO:0000256" key="11">
    <source>
        <dbReference type="ARBA" id="ARBA00022801"/>
    </source>
</evidence>
<evidence type="ECO:0000256" key="2">
    <source>
        <dbReference type="ARBA" id="ARBA00001962"/>
    </source>
</evidence>
<dbReference type="Pfam" id="PF00176">
    <property type="entry name" value="SNF2-rel_dom"/>
    <property type="match status" value="1"/>
</dbReference>
<dbReference type="GO" id="GO:0003676">
    <property type="term" value="F:nucleic acid binding"/>
    <property type="evidence" value="ECO:0007669"/>
    <property type="project" value="InterPro"/>
</dbReference>
<feature type="domain" description="RING-type" evidence="23">
    <location>
        <begin position="925"/>
        <end position="963"/>
    </location>
</feature>
<evidence type="ECO:0000256" key="3">
    <source>
        <dbReference type="ARBA" id="ARBA00004123"/>
    </source>
</evidence>
<dbReference type="PROSITE" id="PS51194">
    <property type="entry name" value="HELICASE_CTER"/>
    <property type="match status" value="1"/>
</dbReference>
<feature type="binding site" evidence="19">
    <location>
        <position position="107"/>
    </location>
    <ligand>
        <name>Fe cation</name>
        <dbReference type="ChEBI" id="CHEBI:24875"/>
        <note>catalytic</note>
    </ligand>
</feature>
<keyword evidence="15" id="KW-0560">Oxidoreductase</keyword>
<feature type="cross-link" description="3'-(S-cysteinyl)-tyrosine (Cys-Tyr)" evidence="18">
    <location>
        <begin position="112"/>
        <end position="176"/>
    </location>
</feature>
<dbReference type="GO" id="GO:0016818">
    <property type="term" value="F:hydrolase activity, acting on acid anhydrides, in phosphorus-containing anhydrides"/>
    <property type="evidence" value="ECO:0007669"/>
    <property type="project" value="InterPro"/>
</dbReference>
<dbReference type="CDD" id="cd16509">
    <property type="entry name" value="RING-HC_HLTF"/>
    <property type="match status" value="1"/>
</dbReference>
<feature type="compositionally biased region" description="Polar residues" evidence="22">
    <location>
        <begin position="323"/>
        <end position="332"/>
    </location>
</feature>
<evidence type="ECO:0000256" key="8">
    <source>
        <dbReference type="ARBA" id="ARBA00022741"/>
    </source>
</evidence>
<evidence type="ECO:0000256" key="7">
    <source>
        <dbReference type="ARBA" id="ARBA00022723"/>
    </source>
</evidence>
<proteinExistence type="inferred from homology"/>
<dbReference type="GO" id="GO:0005506">
    <property type="term" value="F:iron ion binding"/>
    <property type="evidence" value="ECO:0007669"/>
    <property type="project" value="InterPro"/>
</dbReference>
<keyword evidence="13" id="KW-0862">Zinc</keyword>
<keyword evidence="8" id="KW-0547">Nucleotide-binding</keyword>
<evidence type="ECO:0000256" key="10">
    <source>
        <dbReference type="ARBA" id="ARBA00022784"/>
    </source>
</evidence>
<evidence type="ECO:0000256" key="18">
    <source>
        <dbReference type="PIRSR" id="PIRSR610300-50"/>
    </source>
</evidence>
<evidence type="ECO:0000256" key="15">
    <source>
        <dbReference type="ARBA" id="ARBA00022964"/>
    </source>
</evidence>
<dbReference type="Pfam" id="PF05995">
    <property type="entry name" value="CDO_I"/>
    <property type="match status" value="1"/>
</dbReference>
<comment type="cofactor">
    <cofactor evidence="2">
        <name>Fe cation</name>
        <dbReference type="ChEBI" id="CHEBI:24875"/>
    </cofactor>
</comment>
<dbReference type="Proteomes" id="UP000020467">
    <property type="component" value="Unassembled WGS sequence"/>
</dbReference>
<keyword evidence="7 19" id="KW-0479">Metal-binding</keyword>
<dbReference type="SUPFAM" id="SSF57850">
    <property type="entry name" value="RING/U-box"/>
    <property type="match status" value="1"/>
</dbReference>
<dbReference type="InterPro" id="IPR027417">
    <property type="entry name" value="P-loop_NTPase"/>
</dbReference>
<evidence type="ECO:0000256" key="19">
    <source>
        <dbReference type="PIRSR" id="PIRSR610300-51"/>
    </source>
</evidence>
<evidence type="ECO:0000256" key="21">
    <source>
        <dbReference type="SAM" id="Coils"/>
    </source>
</evidence>
<dbReference type="InterPro" id="IPR017907">
    <property type="entry name" value="Znf_RING_CS"/>
</dbReference>
<keyword evidence="12" id="KW-0347">Helicase</keyword>
<dbReference type="CDD" id="cd10548">
    <property type="entry name" value="cupin_CDO"/>
    <property type="match status" value="1"/>
</dbReference>
<dbReference type="OrthoDB" id="448448at2759"/>
<sequence>MAVDILTKITSAFGHNLKTDVNRFDELVLGLKEALGPSSGLDSADVDVNELMKLMEEYNTTESEWIQFAFAEKSMGYTRNLVDEGNGKSNLLVLVWSPGKGSPIHDHGNAHCLMKILKGDLTEIRYAFPEGNEEQPMQIISERTHKENAVAYMADELGVHRVCNKGSDFAVSLHLYTPPNVAKGGCNIFNEKTSKRSHVAKCGYYSAYGRRLPKHHSTSLTAFVLVQENPCVDPTTPVVLPSFGTPDLESFGTNLSVAYPSGARIRRQSPGARTLRMPPKKRSIAVIDLVSSDGEDGSAQRPSKRPAGHRLAPSPASGRIYGTTPSSSQPRLSSGALAPRSSTQSADYDDDLVDLTQAPDGPPRELYGYLDNKIVGVRYYNGYASAGEVVYDRNAIRVCNVMGAQIGHLPRKVVEKLAPYVDRDEISIEAILTGEKGMFDCPVRLQLYGSSNPVDRSALEDKLKKDKLLKARELKQTRAEAEAQRKMLGIKGSQSTVGLNPAEPDVSLEDLAQASQAISSRPRGDAVKSLVMDEDFLSKMPMAEQPDVLESTLLPYQLQGLAWMTSKESPKMPPKGSQESVQLWKWHPNGRNLYHNMATNFVVQSAPKLLSGGILADDMGLGKTLQVISLILTGGAGPTLIVAPLSVMSNWDQQIRRHVKKEHLPKIFTYHGNNKATKNELAKYQVVITSYNKLAQEGGQEKAIIPSPPLIATNWTRVVLDEGHTIRNAKTKAAIACRKLNAKSRWVLTGTPIINNIKDFQSLLQFLGINGGVEQPAIFTSVIARPLTQGNETAEALLQLLMRDLCLRRKKDMKFVDLKLPPKTEYVHRIAFRPDEKSKYEALLSEAQIALEKYQNNTGGKGQFQSVLERLLRLRQVCNHWTLCRKRISDLLEALEGQSIVVLNSENTKILQEALRLFIETQEDCAVCLDTLSGPVITHCKHVFCRGCISKVIQTQGKCPMCRNKLDEDALLEPAPEGGEEEDENFDADAKSSKTEALLKILKATTKNPDSKVIIFSQWTSFLTIIQNQLIEAGYKFTRIDGSMTAPKRDAAIHALDNDPETRVMLASLAVCSVGLNLVSADTVILADSWWAPAIEDQAVDRVHRLGQKRPTTVWRLVMEGTVEERVLDIQLEKRTLVGKAFQEKNKGKKTQETRMADLKKLLG</sequence>
<dbReference type="SUPFAM" id="SSF51182">
    <property type="entry name" value="RmlC-like cupins"/>
    <property type="match status" value="1"/>
</dbReference>
<dbReference type="SMART" id="SM00487">
    <property type="entry name" value="DEXDc"/>
    <property type="match status" value="1"/>
</dbReference>
<dbReference type="InterPro" id="IPR049730">
    <property type="entry name" value="SNF2/RAD54-like_C"/>
</dbReference>
<dbReference type="Gene3D" id="3.30.40.10">
    <property type="entry name" value="Zinc/RING finger domain, C3HC4 (zinc finger)"/>
    <property type="match status" value="1"/>
</dbReference>
<feature type="region of interest" description="Disordered" evidence="22">
    <location>
        <begin position="290"/>
        <end position="361"/>
    </location>
</feature>
<evidence type="ECO:0000256" key="22">
    <source>
        <dbReference type="SAM" id="MobiDB-lite"/>
    </source>
</evidence>
<evidence type="ECO:0000256" key="6">
    <source>
        <dbReference type="ARBA" id="ARBA00013133"/>
    </source>
</evidence>
<dbReference type="InterPro" id="IPR050628">
    <property type="entry name" value="SNF2_RAD54_helicase_TF"/>
</dbReference>
<dbReference type="FunFam" id="2.60.120.10:FF:000189">
    <property type="entry name" value="Cysteine dioxygenase"/>
    <property type="match status" value="1"/>
</dbReference>
<evidence type="ECO:0000256" key="20">
    <source>
        <dbReference type="PROSITE-ProRule" id="PRU00175"/>
    </source>
</evidence>
<keyword evidence="16" id="KW-0539">Nucleus</keyword>
<evidence type="ECO:0000259" key="25">
    <source>
        <dbReference type="PROSITE" id="PS51194"/>
    </source>
</evidence>
<keyword evidence="9 20" id="KW-0863">Zinc-finger</keyword>
<gene>
    <name evidence="26" type="ORF">CFIO01_10349</name>
</gene>
<dbReference type="SMART" id="SM00184">
    <property type="entry name" value="RING"/>
    <property type="match status" value="1"/>
</dbReference>
<dbReference type="PROSITE" id="PS50089">
    <property type="entry name" value="ZF_RING_2"/>
    <property type="match status" value="1"/>
</dbReference>
<dbReference type="InterPro" id="IPR038718">
    <property type="entry name" value="SNF2-like_sf"/>
</dbReference>
<evidence type="ECO:0000256" key="1">
    <source>
        <dbReference type="ARBA" id="ARBA00000629"/>
    </source>
</evidence>
<dbReference type="InterPro" id="IPR000330">
    <property type="entry name" value="SNF2_N"/>
</dbReference>
<dbReference type="GO" id="GO:0005524">
    <property type="term" value="F:ATP binding"/>
    <property type="evidence" value="ECO:0007669"/>
    <property type="project" value="UniProtKB-KW"/>
</dbReference>
<dbReference type="HOGENOM" id="CLU_000315_2_5_1"/>
<feature type="binding site" evidence="19">
    <location>
        <position position="105"/>
    </location>
    <ligand>
        <name>Fe cation</name>
        <dbReference type="ChEBI" id="CHEBI:24875"/>
        <note>catalytic</note>
    </ligand>
</feature>
<dbReference type="GO" id="GO:0008094">
    <property type="term" value="F:ATP-dependent activity, acting on DNA"/>
    <property type="evidence" value="ECO:0007669"/>
    <property type="project" value="TreeGrafter"/>
</dbReference>
<dbReference type="Pfam" id="PF13923">
    <property type="entry name" value="zf-C3HC4_2"/>
    <property type="match status" value="1"/>
</dbReference>
<dbReference type="InterPro" id="IPR014710">
    <property type="entry name" value="RmlC-like_jellyroll"/>
</dbReference>
<dbReference type="EC" id="1.13.11.20" evidence="6"/>
<protein>
    <recommendedName>
        <fullName evidence="17">Cysteine dioxygenase</fullName>
        <ecNumber evidence="6">1.13.11.20</ecNumber>
    </recommendedName>
</protein>
<keyword evidence="21" id="KW-0175">Coiled coil</keyword>
<dbReference type="Gene3D" id="3.40.50.10810">
    <property type="entry name" value="Tandem AAA-ATPase domain"/>
    <property type="match status" value="1"/>
</dbReference>
<dbReference type="SUPFAM" id="SSF52540">
    <property type="entry name" value="P-loop containing nucleoside triphosphate hydrolases"/>
    <property type="match status" value="2"/>
</dbReference>
<comment type="similarity">
    <text evidence="5">Belongs to the SNF2/RAD54 helicase family.</text>
</comment>